<protein>
    <recommendedName>
        <fullName evidence="3">Electron transfer flavoprotein alpha/beta-subunit N-terminal domain-containing protein</fullName>
    </recommendedName>
</protein>
<dbReference type="PANTHER" id="PTHR43153:SF1">
    <property type="entry name" value="ELECTRON TRANSFER FLAVOPROTEIN SUBUNIT ALPHA, MITOCHONDRIAL"/>
    <property type="match status" value="1"/>
</dbReference>
<dbReference type="Proteomes" id="UP000631114">
    <property type="component" value="Unassembled WGS sequence"/>
</dbReference>
<evidence type="ECO:0000259" key="3">
    <source>
        <dbReference type="Pfam" id="PF01012"/>
    </source>
</evidence>
<dbReference type="Gene3D" id="3.40.50.620">
    <property type="entry name" value="HUPs"/>
    <property type="match status" value="1"/>
</dbReference>
<dbReference type="GO" id="GO:0050660">
    <property type="term" value="F:flavin adenine dinucleotide binding"/>
    <property type="evidence" value="ECO:0007669"/>
    <property type="project" value="InterPro"/>
</dbReference>
<evidence type="ECO:0000256" key="2">
    <source>
        <dbReference type="ARBA" id="ARBA00005817"/>
    </source>
</evidence>
<comment type="caution">
    <text evidence="4">The sequence shown here is derived from an EMBL/GenBank/DDBJ whole genome shotgun (WGS) entry which is preliminary data.</text>
</comment>
<name>A0A835LCR4_9MAGN</name>
<dbReference type="InterPro" id="IPR014729">
    <property type="entry name" value="Rossmann-like_a/b/a_fold"/>
</dbReference>
<reference evidence="4 5" key="1">
    <citation type="submission" date="2020-10" db="EMBL/GenBank/DDBJ databases">
        <title>The Coptis chinensis genome and diversification of protoberbering-type alkaloids.</title>
        <authorList>
            <person name="Wang B."/>
            <person name="Shu S."/>
            <person name="Song C."/>
            <person name="Liu Y."/>
        </authorList>
    </citation>
    <scope>NUCLEOTIDE SEQUENCE [LARGE SCALE GENOMIC DNA]</scope>
    <source>
        <strain evidence="4">HL-2020</strain>
        <tissue evidence="4">Leaf</tissue>
    </source>
</reference>
<comment type="subcellular location">
    <subcellularLocation>
        <location evidence="1">Mitochondrion matrix</location>
    </subcellularLocation>
</comment>
<feature type="domain" description="Electron transfer flavoprotein alpha/beta-subunit N-terminal" evidence="3">
    <location>
        <begin position="124"/>
        <end position="224"/>
    </location>
</feature>
<keyword evidence="5" id="KW-1185">Reference proteome</keyword>
<dbReference type="OrthoDB" id="1715808at2759"/>
<sequence>MGNRLLPTISSSPHSLHLLSIDLHMAPTSNNFHYPFQLHGCSTPPLVFSLLDPAEFVYPTGFRPKYIHPTPRVCLFVSCILFHVSYDPFDLHHRCTKYKLEDVGVCDGVLNLIDSPLAGRGYSSGHVKQSSYNAIIAARSISEQNSISLLLAGSGLSLHKAASHAAASFHPSISQIQLVHLVQKKGGYSHIIAPSNSFGKNVLPRVAALLDVSSIMDVTNISGSQVYVRSTSFPAPHISSDSKWDAPLL</sequence>
<comment type="similarity">
    <text evidence="2">Belongs to the ETF alpha-subunit/FixB family.</text>
</comment>
<dbReference type="InterPro" id="IPR001308">
    <property type="entry name" value="ETF_a/FixB"/>
</dbReference>
<dbReference type="Pfam" id="PF01012">
    <property type="entry name" value="ETF"/>
    <property type="match status" value="1"/>
</dbReference>
<gene>
    <name evidence="4" type="ORF">IFM89_036216</name>
</gene>
<dbReference type="InterPro" id="IPR014730">
    <property type="entry name" value="ETF_a/b_N"/>
</dbReference>
<proteinExistence type="inferred from homology"/>
<evidence type="ECO:0000313" key="4">
    <source>
        <dbReference type="EMBL" id="KAF9590693.1"/>
    </source>
</evidence>
<dbReference type="EMBL" id="JADFTS010000009">
    <property type="protein sequence ID" value="KAF9590693.1"/>
    <property type="molecule type" value="Genomic_DNA"/>
</dbReference>
<dbReference type="GO" id="GO:0009055">
    <property type="term" value="F:electron transfer activity"/>
    <property type="evidence" value="ECO:0007669"/>
    <property type="project" value="InterPro"/>
</dbReference>
<dbReference type="GO" id="GO:0005759">
    <property type="term" value="C:mitochondrial matrix"/>
    <property type="evidence" value="ECO:0007669"/>
    <property type="project" value="UniProtKB-SubCell"/>
</dbReference>
<dbReference type="AlphaFoldDB" id="A0A835LCR4"/>
<organism evidence="4 5">
    <name type="scientific">Coptis chinensis</name>
    <dbReference type="NCBI Taxonomy" id="261450"/>
    <lineage>
        <taxon>Eukaryota</taxon>
        <taxon>Viridiplantae</taxon>
        <taxon>Streptophyta</taxon>
        <taxon>Embryophyta</taxon>
        <taxon>Tracheophyta</taxon>
        <taxon>Spermatophyta</taxon>
        <taxon>Magnoliopsida</taxon>
        <taxon>Ranunculales</taxon>
        <taxon>Ranunculaceae</taxon>
        <taxon>Coptidoideae</taxon>
        <taxon>Coptis</taxon>
    </lineage>
</organism>
<dbReference type="SUPFAM" id="SSF52402">
    <property type="entry name" value="Adenine nucleotide alpha hydrolases-like"/>
    <property type="match status" value="1"/>
</dbReference>
<dbReference type="PANTHER" id="PTHR43153">
    <property type="entry name" value="ELECTRON TRANSFER FLAVOPROTEIN ALPHA"/>
    <property type="match status" value="1"/>
</dbReference>
<dbReference type="GO" id="GO:0033539">
    <property type="term" value="P:fatty acid beta-oxidation using acyl-CoA dehydrogenase"/>
    <property type="evidence" value="ECO:0007669"/>
    <property type="project" value="TreeGrafter"/>
</dbReference>
<evidence type="ECO:0000256" key="1">
    <source>
        <dbReference type="ARBA" id="ARBA00004305"/>
    </source>
</evidence>
<evidence type="ECO:0000313" key="5">
    <source>
        <dbReference type="Proteomes" id="UP000631114"/>
    </source>
</evidence>
<accession>A0A835LCR4</accession>